<accession>A0A3S0CA36</accession>
<keyword evidence="3" id="KW-1185">Reference proteome</keyword>
<dbReference type="RefSeq" id="WP_126160869.1">
    <property type="nucleotide sequence ID" value="NZ_RQPJ01000001.1"/>
</dbReference>
<proteinExistence type="predicted"/>
<dbReference type="InterPro" id="IPR036108">
    <property type="entry name" value="4pyrrol_syn_uPrphyn_synt_sf"/>
</dbReference>
<dbReference type="CDD" id="cd06578">
    <property type="entry name" value="HemD"/>
    <property type="match status" value="1"/>
</dbReference>
<dbReference type="PANTHER" id="PTHR12390">
    <property type="entry name" value="UROPORPHYRINOGEN III SYNTHASE"/>
    <property type="match status" value="1"/>
</dbReference>
<dbReference type="InterPro" id="IPR003754">
    <property type="entry name" value="4pyrrol_synth_uPrphyn_synth"/>
</dbReference>
<dbReference type="GO" id="GO:0005829">
    <property type="term" value="C:cytosol"/>
    <property type="evidence" value="ECO:0007669"/>
    <property type="project" value="TreeGrafter"/>
</dbReference>
<evidence type="ECO:0000259" key="1">
    <source>
        <dbReference type="Pfam" id="PF02602"/>
    </source>
</evidence>
<dbReference type="InterPro" id="IPR039793">
    <property type="entry name" value="UROS/Hem4"/>
</dbReference>
<dbReference type="PANTHER" id="PTHR12390:SF0">
    <property type="entry name" value="UROPORPHYRINOGEN-III SYNTHASE"/>
    <property type="match status" value="1"/>
</dbReference>
<evidence type="ECO:0000313" key="3">
    <source>
        <dbReference type="Proteomes" id="UP000267585"/>
    </source>
</evidence>
<dbReference type="Proteomes" id="UP000267585">
    <property type="component" value="Unassembled WGS sequence"/>
</dbReference>
<dbReference type="GO" id="GO:0006780">
    <property type="term" value="P:uroporphyrinogen III biosynthetic process"/>
    <property type="evidence" value="ECO:0007669"/>
    <property type="project" value="InterPro"/>
</dbReference>
<organism evidence="2 3">
    <name type="scientific">Arenibacter aquaticus</name>
    <dbReference type="NCBI Taxonomy" id="2489054"/>
    <lineage>
        <taxon>Bacteria</taxon>
        <taxon>Pseudomonadati</taxon>
        <taxon>Bacteroidota</taxon>
        <taxon>Flavobacteriia</taxon>
        <taxon>Flavobacteriales</taxon>
        <taxon>Flavobacteriaceae</taxon>
        <taxon>Arenibacter</taxon>
    </lineage>
</organism>
<feature type="domain" description="Tetrapyrrole biosynthesis uroporphyrinogen III synthase" evidence="1">
    <location>
        <begin position="41"/>
        <end position="213"/>
    </location>
</feature>
<dbReference type="Gene3D" id="3.40.50.10090">
    <property type="match status" value="2"/>
</dbReference>
<dbReference type="EMBL" id="RQPJ01000001">
    <property type="protein sequence ID" value="RTE55567.1"/>
    <property type="molecule type" value="Genomic_DNA"/>
</dbReference>
<comment type="caution">
    <text evidence="2">The sequence shown here is derived from an EMBL/GenBank/DDBJ whole genome shotgun (WGS) entry which is preliminary data.</text>
</comment>
<protein>
    <submittedName>
        <fullName evidence="2">Uroporphyrinogen-III synthase</fullName>
    </submittedName>
</protein>
<dbReference type="SUPFAM" id="SSF69618">
    <property type="entry name" value="HemD-like"/>
    <property type="match status" value="1"/>
</dbReference>
<sequence length="225" mass="25137">MSIRLLSTKILTPSQKAILSNSSILVDNYDAIQISYIPIKIDPAYKNLIFTSQHAVKAFLQNYPKTAYNHQDLKAYCVGEKTKALVSDQGIQVVEMTHYGAQLAQRLVDKHPEKTFLFLCSDKRRDDIPNLLTKHKVAFKEQIAYQNTPNPLTFAADYKGILFFSPSGLESFMTNNRIGNSVAICIGTTTAAEAKKHSKNVITANNPTVESVLEKAVEHFKTQTN</sequence>
<reference evidence="2 3" key="1">
    <citation type="submission" date="2018-11" db="EMBL/GenBank/DDBJ databases">
        <title>Arenibacter aquaticus sp.nov., a marine bacterium isolated from surface seawater in the South China Sea.</title>
        <authorList>
            <person name="Guo J."/>
            <person name="Sun J."/>
        </authorList>
    </citation>
    <scope>NUCLEOTIDE SEQUENCE [LARGE SCALE GENOMIC DNA]</scope>
    <source>
        <strain evidence="2 3">GUO666</strain>
    </source>
</reference>
<dbReference type="Pfam" id="PF02602">
    <property type="entry name" value="HEM4"/>
    <property type="match status" value="1"/>
</dbReference>
<dbReference type="OrthoDB" id="1523900at2"/>
<evidence type="ECO:0000313" key="2">
    <source>
        <dbReference type="EMBL" id="RTE55567.1"/>
    </source>
</evidence>
<name>A0A3S0CA36_9FLAO</name>
<gene>
    <name evidence="2" type="ORF">EHW67_03110</name>
</gene>
<dbReference type="GO" id="GO:0004852">
    <property type="term" value="F:uroporphyrinogen-III synthase activity"/>
    <property type="evidence" value="ECO:0007669"/>
    <property type="project" value="InterPro"/>
</dbReference>
<dbReference type="AlphaFoldDB" id="A0A3S0CA36"/>